<evidence type="ECO:0000256" key="1">
    <source>
        <dbReference type="SAM" id="MobiDB-lite"/>
    </source>
</evidence>
<name>A0ABW3FDL0_9HYPH</name>
<dbReference type="InterPro" id="IPR006837">
    <property type="entry name" value="Divergent_DAC"/>
</dbReference>
<evidence type="ECO:0000313" key="3">
    <source>
        <dbReference type="EMBL" id="MFD0916546.1"/>
    </source>
</evidence>
<keyword evidence="2" id="KW-0472">Membrane</keyword>
<accession>A0ABW3FDL0</accession>
<feature type="compositionally biased region" description="Low complexity" evidence="1">
    <location>
        <begin position="80"/>
        <end position="94"/>
    </location>
</feature>
<dbReference type="PANTHER" id="PTHR30105:SF2">
    <property type="entry name" value="DIVERGENT POLYSACCHARIDE DEACETYLASE SUPERFAMILY"/>
    <property type="match status" value="1"/>
</dbReference>
<feature type="compositionally biased region" description="Pro residues" evidence="1">
    <location>
        <begin position="61"/>
        <end position="79"/>
    </location>
</feature>
<reference evidence="4" key="1">
    <citation type="journal article" date="2019" name="Int. J. Syst. Evol. Microbiol.">
        <title>The Global Catalogue of Microorganisms (GCM) 10K type strain sequencing project: providing services to taxonomists for standard genome sequencing and annotation.</title>
        <authorList>
            <consortium name="The Broad Institute Genomics Platform"/>
            <consortium name="The Broad Institute Genome Sequencing Center for Infectious Disease"/>
            <person name="Wu L."/>
            <person name="Ma J."/>
        </authorList>
    </citation>
    <scope>NUCLEOTIDE SEQUENCE [LARGE SCALE GENOMIC DNA]</scope>
    <source>
        <strain evidence="4">CCUG 60023</strain>
    </source>
</reference>
<dbReference type="EMBL" id="JBHTJV010000009">
    <property type="protein sequence ID" value="MFD0916546.1"/>
    <property type="molecule type" value="Genomic_DNA"/>
</dbReference>
<feature type="region of interest" description="Disordered" evidence="1">
    <location>
        <begin position="51"/>
        <end position="105"/>
    </location>
</feature>
<organism evidence="3 4">
    <name type="scientific">Pseudahrensia aquimaris</name>
    <dbReference type="NCBI Taxonomy" id="744461"/>
    <lineage>
        <taxon>Bacteria</taxon>
        <taxon>Pseudomonadati</taxon>
        <taxon>Pseudomonadota</taxon>
        <taxon>Alphaproteobacteria</taxon>
        <taxon>Hyphomicrobiales</taxon>
        <taxon>Ahrensiaceae</taxon>
        <taxon>Pseudahrensia</taxon>
    </lineage>
</organism>
<gene>
    <name evidence="3" type="ORF">ACFQ14_09020</name>
</gene>
<dbReference type="Pfam" id="PF04748">
    <property type="entry name" value="Polysacc_deac_2"/>
    <property type="match status" value="1"/>
</dbReference>
<dbReference type="Proteomes" id="UP001597101">
    <property type="component" value="Unassembled WGS sequence"/>
</dbReference>
<dbReference type="SUPFAM" id="SSF88713">
    <property type="entry name" value="Glycoside hydrolase/deacetylase"/>
    <property type="match status" value="1"/>
</dbReference>
<dbReference type="CDD" id="cd10936">
    <property type="entry name" value="CE4_DAC2"/>
    <property type="match status" value="1"/>
</dbReference>
<proteinExistence type="predicted"/>
<keyword evidence="4" id="KW-1185">Reference proteome</keyword>
<evidence type="ECO:0000256" key="2">
    <source>
        <dbReference type="SAM" id="Phobius"/>
    </source>
</evidence>
<keyword evidence="2" id="KW-1133">Transmembrane helix</keyword>
<keyword evidence="2" id="KW-0812">Transmembrane</keyword>
<dbReference type="RefSeq" id="WP_377212406.1">
    <property type="nucleotide sequence ID" value="NZ_JBHTJV010000009.1"/>
</dbReference>
<protein>
    <submittedName>
        <fullName evidence="3">Divergent polysaccharide deacetylase family protein</fullName>
    </submittedName>
</protein>
<sequence>MDDLNKPLGQKPAKQARSRAPLWAAALALGVAGLGYLFWTSQSANQPDTVVAIKDAKVEPEPVPPPQPAQPVAPAPVEPAPQTAQQPDPPSQTAFRPRTDDTPKRPAWVFMPELAEETDNGILPKISTGGIRPLDAYSNPLTTIGPTRIAIVIGGLGISQTGTQKAIDDLDSEVTLGFSAVGNSLNRWMQVARKQGHEVALQIPMEPIGYPTVDPGRNTLLADAPPAENIARLHSALGRMTNYPVVMNYLGGNFANKREAIEPILKELRDRGLAYLDDGSSAASIALDLAEELRLPNGVGSIILDDVRDPKAIENQLRNIELLAQRRGFAIATGTAFPETIAQVQAYIADAKKRGIQIVPLSNLMRDYPR</sequence>
<evidence type="ECO:0000313" key="4">
    <source>
        <dbReference type="Proteomes" id="UP001597101"/>
    </source>
</evidence>
<dbReference type="Gene3D" id="3.20.20.370">
    <property type="entry name" value="Glycoside hydrolase/deacetylase"/>
    <property type="match status" value="1"/>
</dbReference>
<dbReference type="InterPro" id="IPR011330">
    <property type="entry name" value="Glyco_hydro/deAcase_b/a-brl"/>
</dbReference>
<comment type="caution">
    <text evidence="3">The sequence shown here is derived from an EMBL/GenBank/DDBJ whole genome shotgun (WGS) entry which is preliminary data.</text>
</comment>
<dbReference type="PANTHER" id="PTHR30105">
    <property type="entry name" value="UNCHARACTERIZED YIBQ-RELATED"/>
    <property type="match status" value="1"/>
</dbReference>
<feature type="transmembrane region" description="Helical" evidence="2">
    <location>
        <begin position="20"/>
        <end position="39"/>
    </location>
</feature>